<dbReference type="PANTHER" id="PTHR10728:SF33">
    <property type="entry name" value="LYSOPHOSPHOLIPASE 1-RELATED"/>
    <property type="match status" value="1"/>
</dbReference>
<dbReference type="SUPFAM" id="SSF52151">
    <property type="entry name" value="FabD/lysophospholipase-like"/>
    <property type="match status" value="1"/>
</dbReference>
<dbReference type="PROSITE" id="PS51210">
    <property type="entry name" value="PLA2C"/>
    <property type="match status" value="1"/>
</dbReference>
<evidence type="ECO:0000256" key="7">
    <source>
        <dbReference type="ARBA" id="ARBA00023180"/>
    </source>
</evidence>
<comment type="similarity">
    <text evidence="1 9">Belongs to the lysophospholipase family.</text>
</comment>
<keyword evidence="6 8" id="KW-0443">Lipid metabolism</keyword>
<evidence type="ECO:0000256" key="5">
    <source>
        <dbReference type="ARBA" id="ARBA00022963"/>
    </source>
</evidence>
<evidence type="ECO:0000256" key="6">
    <source>
        <dbReference type="ARBA" id="ARBA00023098"/>
    </source>
</evidence>
<dbReference type="FunCoup" id="A0A1E5RE53">
    <property type="interactions" value="106"/>
</dbReference>
<comment type="catalytic activity">
    <reaction evidence="9">
        <text>a 1-acyl-sn-glycero-3-phosphocholine + H2O = sn-glycerol 3-phosphocholine + a fatty acid + H(+)</text>
        <dbReference type="Rhea" id="RHEA:15177"/>
        <dbReference type="ChEBI" id="CHEBI:15377"/>
        <dbReference type="ChEBI" id="CHEBI:15378"/>
        <dbReference type="ChEBI" id="CHEBI:16870"/>
        <dbReference type="ChEBI" id="CHEBI:28868"/>
        <dbReference type="ChEBI" id="CHEBI:58168"/>
        <dbReference type="EC" id="3.1.1.5"/>
    </reaction>
</comment>
<evidence type="ECO:0000256" key="9">
    <source>
        <dbReference type="RuleBase" id="RU362103"/>
    </source>
</evidence>
<evidence type="ECO:0000256" key="8">
    <source>
        <dbReference type="PROSITE-ProRule" id="PRU00555"/>
    </source>
</evidence>
<dbReference type="CDD" id="cd07203">
    <property type="entry name" value="cPLA2_Fungal_PLB"/>
    <property type="match status" value="1"/>
</dbReference>
<dbReference type="EC" id="3.1.1.5" evidence="2 9"/>
<dbReference type="Gene3D" id="3.40.1090.10">
    <property type="entry name" value="Cytosolic phospholipase A2 catalytic domain"/>
    <property type="match status" value="1"/>
</dbReference>
<sequence length="673" mass="72857">MKGSIAVSSAASLLMLSNMAYAWSPSDSYVPANVTCPSNFNLIREASGISDKESDWLAKRDNLTTPILKNWLSDKMTNVTDHDSLLSSVFNSNNGSSSFHTPRVAIACSGGGYRAMLSGAGMLSALDNRTDGANEHGLGGILQSATYLAGLSGGNWLTGTLAYNNWTSVQDIVNNMTQSDSIWDISDSIINPGGWNIFSTVDRWDDISDDVQDKKDAGFNVSLTDVWGRALSYNFFPTLKDAGAGYTFSTLQKSDVFENAEMPFIISVADGRYPGTYILDTNSTLFEFNPFEMGSWDPSLNAFADIQYLGTEVDNGKPLNDSACVEGFDNVGFVLGTSSSLFNQFILQLNSTSISNFLKSFIGDFLKDLSEDSDDVALYSPNPFYGSEYYQDNITQGTLSKAEVLYLTDGGEDGENIPLVPLLQQEREVDVIFALDNSADTESSWPAGLSLISTYERQFGMLGKDMAFPYVPDEETFINAGLTDKPTFFGCNASNMTSLEYIPPLIVYVPNKQYSFASNTSTFKMSYSDSERLKMIKNGFEAMSRNNLTEDSNFDMCISCAIIRRSQERLGLSTPKECQQCFDTYCWDGKRDETALSEENSLANSSDSSSISFITTSGSASATGGSSSSSSSSSASASSTSSKASSKNAGSSSTSVTFSQLFAFVISITLGVL</sequence>
<dbReference type="Proteomes" id="UP000095728">
    <property type="component" value="Unassembled WGS sequence"/>
</dbReference>
<dbReference type="PANTHER" id="PTHR10728">
    <property type="entry name" value="CYTOSOLIC PHOSPHOLIPASE A2"/>
    <property type="match status" value="1"/>
</dbReference>
<evidence type="ECO:0000259" key="11">
    <source>
        <dbReference type="PROSITE" id="PS51210"/>
    </source>
</evidence>
<dbReference type="InterPro" id="IPR016035">
    <property type="entry name" value="Acyl_Trfase/lysoPLipase"/>
</dbReference>
<dbReference type="EMBL" id="LPNM01000007">
    <property type="protein sequence ID" value="OEJ85181.1"/>
    <property type="molecule type" value="Genomic_DNA"/>
</dbReference>
<reference evidence="13" key="1">
    <citation type="journal article" date="2016" name="Genome Announc.">
        <title>Genome sequences of three species of Hanseniaspora isolated from spontaneous wine fermentations.</title>
        <authorList>
            <person name="Sternes P.R."/>
            <person name="Lee D."/>
            <person name="Kutyna D.R."/>
            <person name="Borneman A.R."/>
        </authorList>
    </citation>
    <scope>NUCLEOTIDE SEQUENCE [LARGE SCALE GENOMIC DNA]</scope>
    <source>
        <strain evidence="13">AWRI3579</strain>
    </source>
</reference>
<evidence type="ECO:0000256" key="4">
    <source>
        <dbReference type="ARBA" id="ARBA00022801"/>
    </source>
</evidence>
<dbReference type="AlphaFoldDB" id="A0A1E5RE53"/>
<protein>
    <recommendedName>
        <fullName evidence="2 9">Lysophospholipase</fullName>
        <ecNumber evidence="2 9">3.1.1.5</ecNumber>
    </recommendedName>
</protein>
<dbReference type="Pfam" id="PF01735">
    <property type="entry name" value="PLA2_B"/>
    <property type="match status" value="1"/>
</dbReference>
<feature type="signal peptide" evidence="9">
    <location>
        <begin position="1"/>
        <end position="22"/>
    </location>
</feature>
<dbReference type="GO" id="GO:0004622">
    <property type="term" value="F:phosphatidylcholine lysophospholipase activity"/>
    <property type="evidence" value="ECO:0007669"/>
    <property type="project" value="UniProtKB-EC"/>
</dbReference>
<comment type="caution">
    <text evidence="12">The sequence shown here is derived from an EMBL/GenBank/DDBJ whole genome shotgun (WGS) entry which is preliminary data.</text>
</comment>
<feature type="domain" description="PLA2c" evidence="11">
    <location>
        <begin position="35"/>
        <end position="592"/>
    </location>
</feature>
<keyword evidence="5 8" id="KW-0442">Lipid degradation</keyword>
<dbReference type="GO" id="GO:0046475">
    <property type="term" value="P:glycerophospholipid catabolic process"/>
    <property type="evidence" value="ECO:0007669"/>
    <property type="project" value="TreeGrafter"/>
</dbReference>
<keyword evidence="13" id="KW-1185">Reference proteome</keyword>
<dbReference type="FunFam" id="3.40.1090.10:FF:000010">
    <property type="entry name" value="Lysophospholipase"/>
    <property type="match status" value="1"/>
</dbReference>
<evidence type="ECO:0000256" key="10">
    <source>
        <dbReference type="SAM" id="MobiDB-lite"/>
    </source>
</evidence>
<dbReference type="GO" id="GO:0005829">
    <property type="term" value="C:cytosol"/>
    <property type="evidence" value="ECO:0007669"/>
    <property type="project" value="TreeGrafter"/>
</dbReference>
<dbReference type="InterPro" id="IPR002642">
    <property type="entry name" value="LysoPLipase_cat_dom"/>
</dbReference>
<keyword evidence="3 9" id="KW-0732">Signal</keyword>
<evidence type="ECO:0000313" key="13">
    <source>
        <dbReference type="Proteomes" id="UP000095728"/>
    </source>
</evidence>
<dbReference type="GO" id="GO:0004623">
    <property type="term" value="F:phospholipase A2 activity"/>
    <property type="evidence" value="ECO:0007669"/>
    <property type="project" value="TreeGrafter"/>
</dbReference>
<dbReference type="GO" id="GO:0005783">
    <property type="term" value="C:endoplasmic reticulum"/>
    <property type="evidence" value="ECO:0007669"/>
    <property type="project" value="TreeGrafter"/>
</dbReference>
<feature type="chain" id="PRO_5009028103" description="Lysophospholipase" evidence="9">
    <location>
        <begin position="23"/>
        <end position="673"/>
    </location>
</feature>
<dbReference type="STRING" id="56408.A0A1E5RE53"/>
<evidence type="ECO:0000256" key="3">
    <source>
        <dbReference type="ARBA" id="ARBA00022729"/>
    </source>
</evidence>
<dbReference type="GO" id="GO:0005886">
    <property type="term" value="C:plasma membrane"/>
    <property type="evidence" value="ECO:0007669"/>
    <property type="project" value="TreeGrafter"/>
</dbReference>
<dbReference type="OrthoDB" id="4084751at2759"/>
<gene>
    <name evidence="12" type="ORF">AWRI3579_g1833</name>
</gene>
<evidence type="ECO:0000313" key="12">
    <source>
        <dbReference type="EMBL" id="OEJ85181.1"/>
    </source>
</evidence>
<keyword evidence="4 8" id="KW-0378">Hydrolase</keyword>
<proteinExistence type="inferred from homology"/>
<evidence type="ECO:0000256" key="1">
    <source>
        <dbReference type="ARBA" id="ARBA00008780"/>
    </source>
</evidence>
<dbReference type="InParanoid" id="A0A1E5RE53"/>
<dbReference type="SMART" id="SM00022">
    <property type="entry name" value="PLAc"/>
    <property type="match status" value="1"/>
</dbReference>
<dbReference type="GO" id="GO:0005576">
    <property type="term" value="C:extracellular region"/>
    <property type="evidence" value="ECO:0007669"/>
    <property type="project" value="TreeGrafter"/>
</dbReference>
<accession>A0A1E5RE53</accession>
<organism evidence="12 13">
    <name type="scientific">Hanseniaspora osmophila</name>
    <dbReference type="NCBI Taxonomy" id="56408"/>
    <lineage>
        <taxon>Eukaryota</taxon>
        <taxon>Fungi</taxon>
        <taxon>Dikarya</taxon>
        <taxon>Ascomycota</taxon>
        <taxon>Saccharomycotina</taxon>
        <taxon>Saccharomycetes</taxon>
        <taxon>Saccharomycodales</taxon>
        <taxon>Saccharomycodaceae</taxon>
        <taxon>Hanseniaspora</taxon>
    </lineage>
</organism>
<name>A0A1E5RE53_9ASCO</name>
<keyword evidence="7" id="KW-0325">Glycoprotein</keyword>
<feature type="region of interest" description="Disordered" evidence="10">
    <location>
        <begin position="619"/>
        <end position="653"/>
    </location>
</feature>
<evidence type="ECO:0000256" key="2">
    <source>
        <dbReference type="ARBA" id="ARBA00013274"/>
    </source>
</evidence>